<protein>
    <recommendedName>
        <fullName evidence="6">Nitronate monooxygenase</fullName>
    </recommendedName>
</protein>
<dbReference type="Pfam" id="PF03060">
    <property type="entry name" value="NMO"/>
    <property type="match status" value="1"/>
</dbReference>
<dbReference type="Gene3D" id="3.20.20.70">
    <property type="entry name" value="Aldolase class I"/>
    <property type="match status" value="1"/>
</dbReference>
<dbReference type="PANTHER" id="PTHR32332:SF20">
    <property type="entry name" value="2-NITROPROPANE DIOXYGENASE-LIKE PROTEIN"/>
    <property type="match status" value="1"/>
</dbReference>
<dbReference type="CDD" id="cd04730">
    <property type="entry name" value="NPD_like"/>
    <property type="match status" value="1"/>
</dbReference>
<evidence type="ECO:0000313" key="5">
    <source>
        <dbReference type="Proteomes" id="UP000697995"/>
    </source>
</evidence>
<proteinExistence type="predicted"/>
<evidence type="ECO:0000256" key="1">
    <source>
        <dbReference type="ARBA" id="ARBA00022630"/>
    </source>
</evidence>
<evidence type="ECO:0000256" key="2">
    <source>
        <dbReference type="ARBA" id="ARBA00022643"/>
    </source>
</evidence>
<dbReference type="SUPFAM" id="SSF51412">
    <property type="entry name" value="Inosine monophosphate dehydrogenase (IMPDH)"/>
    <property type="match status" value="1"/>
</dbReference>
<evidence type="ECO:0000256" key="3">
    <source>
        <dbReference type="ARBA" id="ARBA00023002"/>
    </source>
</evidence>
<gene>
    <name evidence="4" type="ORF">CKO45_16725</name>
</gene>
<evidence type="ECO:0008006" key="6">
    <source>
        <dbReference type="Google" id="ProtNLM"/>
    </source>
</evidence>
<sequence>MPAPALHRPRLRGTHSVPRWWSRGRIPGRSAAHQAIAEILAPTSQMSNAQPTRSPACGLRGSGMCPAPVAPFRKPIAARHLPPGVSGILAASVSATAASRQTGHSFIAPLARLRASAEHRQAGGPVRVPGPRPFPHKHSLYQHWHLAAAANRKQDHHSAPATEFPGGNAMVTTRFTRLIGCALPIQQAGMGSASPPELVAAVSNAGGLGMLGTARAGLTAETLPVLLDQVMALTSRPFGVNIIVSPIHLAGQTNRPPLDLRIVTRAARRAKVVEFFYGEPNQRLVDMAHEEGALVGWQVGSRAEAIAAETVGCDFIIAQGVEAGGHVRGTIGTFTLLGEVLDAVSLPVLAAGGIGTRRGVEAALAAGADGVRVGTRFVATTEANAHPDYVQALIDARAEDTVYTGAFSVGWPDAPHRVLRSCLEAAEAASDGPVATIERLGGGAVPIGRYATGVADRSASGSIAAMSLWAGESVSAVTRLQTAADVIAELCGTHDLPNSGAASAG</sequence>
<evidence type="ECO:0000313" key="4">
    <source>
        <dbReference type="EMBL" id="MBK1659877.1"/>
    </source>
</evidence>
<keyword evidence="1" id="KW-0285">Flavoprotein</keyword>
<keyword evidence="3" id="KW-0560">Oxidoreductase</keyword>
<keyword evidence="5" id="KW-1185">Reference proteome</keyword>
<dbReference type="Proteomes" id="UP000697995">
    <property type="component" value="Unassembled WGS sequence"/>
</dbReference>
<accession>A0ABS1CZE1</accession>
<dbReference type="InterPro" id="IPR004136">
    <property type="entry name" value="NMO"/>
</dbReference>
<reference evidence="4 5" key="1">
    <citation type="journal article" date="2020" name="Microorganisms">
        <title>Osmotic Adaptation and Compatible Solute Biosynthesis of Phototrophic Bacteria as Revealed from Genome Analyses.</title>
        <authorList>
            <person name="Imhoff J.F."/>
            <person name="Rahn T."/>
            <person name="Kunzel S."/>
            <person name="Keller A."/>
            <person name="Neulinger S.C."/>
        </authorList>
    </citation>
    <scope>NUCLEOTIDE SEQUENCE [LARGE SCALE GENOMIC DNA]</scope>
    <source>
        <strain evidence="4 5">DSM 15382</strain>
    </source>
</reference>
<keyword evidence="2" id="KW-0288">FMN</keyword>
<organism evidence="4 5">
    <name type="scientific">Paracraurococcus ruber</name>
    <dbReference type="NCBI Taxonomy" id="77675"/>
    <lineage>
        <taxon>Bacteria</taxon>
        <taxon>Pseudomonadati</taxon>
        <taxon>Pseudomonadota</taxon>
        <taxon>Alphaproteobacteria</taxon>
        <taxon>Acetobacterales</taxon>
        <taxon>Roseomonadaceae</taxon>
        <taxon>Paracraurococcus</taxon>
    </lineage>
</organism>
<comment type="caution">
    <text evidence="4">The sequence shown here is derived from an EMBL/GenBank/DDBJ whole genome shotgun (WGS) entry which is preliminary data.</text>
</comment>
<dbReference type="EMBL" id="NRSG01000130">
    <property type="protein sequence ID" value="MBK1659877.1"/>
    <property type="molecule type" value="Genomic_DNA"/>
</dbReference>
<name>A0ABS1CZE1_9PROT</name>
<dbReference type="PANTHER" id="PTHR32332">
    <property type="entry name" value="2-NITROPROPANE DIOXYGENASE"/>
    <property type="match status" value="1"/>
</dbReference>
<dbReference type="InterPro" id="IPR013785">
    <property type="entry name" value="Aldolase_TIM"/>
</dbReference>